<proteinExistence type="predicted"/>
<sequence>MFYGCFFISRAQPVESAPLAFRDIKSGSALSSPDRQMFQREKKAVFPFILFGLFDPEGLGAAAGRIKSGSALSSPDRQMFQGEKKAVFPFILCGLFDPEGLGAEAGCG</sequence>
<organism evidence="1 2">
    <name type="scientific">Rossellomorea vietnamensis</name>
    <dbReference type="NCBI Taxonomy" id="218284"/>
    <lineage>
        <taxon>Bacteria</taxon>
        <taxon>Bacillati</taxon>
        <taxon>Bacillota</taxon>
        <taxon>Bacilli</taxon>
        <taxon>Bacillales</taxon>
        <taxon>Bacillaceae</taxon>
        <taxon>Rossellomorea</taxon>
    </lineage>
</organism>
<dbReference type="EMBL" id="VTEH01000001">
    <property type="protein sequence ID" value="TYR77678.1"/>
    <property type="molecule type" value="Genomic_DNA"/>
</dbReference>
<protein>
    <submittedName>
        <fullName evidence="1">Uncharacterized protein</fullName>
    </submittedName>
</protein>
<accession>A0A5D4KKH7</accession>
<name>A0A5D4KKH7_9BACI</name>
<reference evidence="1 2" key="1">
    <citation type="submission" date="2019-08" db="EMBL/GenBank/DDBJ databases">
        <title>Bacillus genomes from the desert of Cuatro Cienegas, Coahuila.</title>
        <authorList>
            <person name="Olmedo-Alvarez G."/>
        </authorList>
    </citation>
    <scope>NUCLEOTIDE SEQUENCE [LARGE SCALE GENOMIC DNA]</scope>
    <source>
        <strain evidence="1 2">CH40_1T</strain>
    </source>
</reference>
<evidence type="ECO:0000313" key="1">
    <source>
        <dbReference type="EMBL" id="TYR77678.1"/>
    </source>
</evidence>
<dbReference type="AlphaFoldDB" id="A0A5D4KKH7"/>
<gene>
    <name evidence="1" type="ORF">FZC79_02350</name>
</gene>
<comment type="caution">
    <text evidence="1">The sequence shown here is derived from an EMBL/GenBank/DDBJ whole genome shotgun (WGS) entry which is preliminary data.</text>
</comment>
<dbReference type="Proteomes" id="UP000323317">
    <property type="component" value="Unassembled WGS sequence"/>
</dbReference>
<dbReference type="RefSeq" id="WP_148945271.1">
    <property type="nucleotide sequence ID" value="NZ_JBNIKK010000010.1"/>
</dbReference>
<evidence type="ECO:0000313" key="2">
    <source>
        <dbReference type="Proteomes" id="UP000323317"/>
    </source>
</evidence>